<dbReference type="EMBL" id="GBXM01090907">
    <property type="protein sequence ID" value="JAH17670.1"/>
    <property type="molecule type" value="Transcribed_RNA"/>
</dbReference>
<dbReference type="AlphaFoldDB" id="A0A0E9QMR5"/>
<organism evidence="1">
    <name type="scientific">Anguilla anguilla</name>
    <name type="common">European freshwater eel</name>
    <name type="synonym">Muraena anguilla</name>
    <dbReference type="NCBI Taxonomy" id="7936"/>
    <lineage>
        <taxon>Eukaryota</taxon>
        <taxon>Metazoa</taxon>
        <taxon>Chordata</taxon>
        <taxon>Craniata</taxon>
        <taxon>Vertebrata</taxon>
        <taxon>Euteleostomi</taxon>
        <taxon>Actinopterygii</taxon>
        <taxon>Neopterygii</taxon>
        <taxon>Teleostei</taxon>
        <taxon>Anguilliformes</taxon>
        <taxon>Anguillidae</taxon>
        <taxon>Anguilla</taxon>
    </lineage>
</organism>
<reference evidence="1" key="1">
    <citation type="submission" date="2014-11" db="EMBL/GenBank/DDBJ databases">
        <authorList>
            <person name="Amaro Gonzalez C."/>
        </authorList>
    </citation>
    <scope>NUCLEOTIDE SEQUENCE</scope>
</reference>
<accession>A0A0E9QMR5</accession>
<name>A0A0E9QMR5_ANGAN</name>
<proteinExistence type="predicted"/>
<dbReference type="EMBL" id="GBXM01090977">
    <property type="protein sequence ID" value="JAH17600.1"/>
    <property type="molecule type" value="Transcribed_RNA"/>
</dbReference>
<evidence type="ECO:0000313" key="1">
    <source>
        <dbReference type="EMBL" id="JAH17600.1"/>
    </source>
</evidence>
<reference evidence="1" key="2">
    <citation type="journal article" date="2015" name="Fish Shellfish Immunol.">
        <title>Early steps in the European eel (Anguilla anguilla)-Vibrio vulnificus interaction in the gills: Role of the RtxA13 toxin.</title>
        <authorList>
            <person name="Callol A."/>
            <person name="Pajuelo D."/>
            <person name="Ebbesson L."/>
            <person name="Teles M."/>
            <person name="MacKenzie S."/>
            <person name="Amaro C."/>
        </authorList>
    </citation>
    <scope>NUCLEOTIDE SEQUENCE</scope>
</reference>
<sequence length="25" mass="2780">MVSVGTGDGRTVHRKTILSFKKKSF</sequence>
<protein>
    <submittedName>
        <fullName evidence="1">Uncharacterized protein</fullName>
    </submittedName>
</protein>